<organism evidence="10 11">
    <name type="scientific">Antrihabitans spumae</name>
    <dbReference type="NCBI Taxonomy" id="3373370"/>
    <lineage>
        <taxon>Bacteria</taxon>
        <taxon>Bacillati</taxon>
        <taxon>Actinomycetota</taxon>
        <taxon>Actinomycetes</taxon>
        <taxon>Mycobacteriales</taxon>
        <taxon>Nocardiaceae</taxon>
        <taxon>Antrihabitans</taxon>
    </lineage>
</organism>
<evidence type="ECO:0000256" key="9">
    <source>
        <dbReference type="HAMAP-Rule" id="MF_00024"/>
    </source>
</evidence>
<dbReference type="RefSeq" id="WP_395113793.1">
    <property type="nucleotide sequence ID" value="NZ_JBIMSO010000038.1"/>
</dbReference>
<keyword evidence="4 9" id="KW-1003">Cell membrane</keyword>
<proteinExistence type="inferred from homology"/>
<evidence type="ECO:0000256" key="5">
    <source>
        <dbReference type="ARBA" id="ARBA00022573"/>
    </source>
</evidence>
<accession>A0ABW7JK44</accession>
<keyword evidence="5 9" id="KW-0169">Cobalamin biosynthesis</keyword>
<evidence type="ECO:0000256" key="3">
    <source>
        <dbReference type="ARBA" id="ARBA00006263"/>
    </source>
</evidence>
<dbReference type="PANTHER" id="PTHR34308">
    <property type="entry name" value="COBALAMIN BIOSYNTHESIS PROTEIN CBIB"/>
    <property type="match status" value="1"/>
</dbReference>
<protein>
    <recommendedName>
        <fullName evidence="9">Cobalamin biosynthesis protein CobD</fullName>
    </recommendedName>
</protein>
<dbReference type="NCBIfam" id="NF002276">
    <property type="entry name" value="PRK01209.1-4"/>
    <property type="match status" value="1"/>
</dbReference>
<comment type="subcellular location">
    <subcellularLocation>
        <location evidence="1 9">Cell membrane</location>
        <topology evidence="1 9">Multi-pass membrane protein</topology>
    </subcellularLocation>
</comment>
<comment type="caution">
    <text evidence="10">The sequence shown here is derived from an EMBL/GenBank/DDBJ whole genome shotgun (WGS) entry which is preliminary data.</text>
</comment>
<dbReference type="InterPro" id="IPR004485">
    <property type="entry name" value="Cobalamin_biosynth_CobD/CbiB"/>
</dbReference>
<evidence type="ECO:0000256" key="8">
    <source>
        <dbReference type="ARBA" id="ARBA00023136"/>
    </source>
</evidence>
<evidence type="ECO:0000256" key="2">
    <source>
        <dbReference type="ARBA" id="ARBA00004953"/>
    </source>
</evidence>
<name>A0ABW7JK44_9NOCA</name>
<comment type="function">
    <text evidence="9">Converts cobyric acid to cobinamide by the addition of aminopropanol on the F carboxylic group.</text>
</comment>
<dbReference type="Pfam" id="PF03186">
    <property type="entry name" value="CobD_Cbib"/>
    <property type="match status" value="1"/>
</dbReference>
<dbReference type="Proteomes" id="UP001609175">
    <property type="component" value="Unassembled WGS sequence"/>
</dbReference>
<dbReference type="NCBIfam" id="TIGR00380">
    <property type="entry name" value="cobal_cbiB"/>
    <property type="match status" value="1"/>
</dbReference>
<evidence type="ECO:0000313" key="11">
    <source>
        <dbReference type="Proteomes" id="UP001609175"/>
    </source>
</evidence>
<comment type="similarity">
    <text evidence="3 9">Belongs to the CobD/CbiB family.</text>
</comment>
<evidence type="ECO:0000256" key="6">
    <source>
        <dbReference type="ARBA" id="ARBA00022692"/>
    </source>
</evidence>
<evidence type="ECO:0000313" key="10">
    <source>
        <dbReference type="EMBL" id="MFH5208318.1"/>
    </source>
</evidence>
<evidence type="ECO:0000256" key="4">
    <source>
        <dbReference type="ARBA" id="ARBA00022475"/>
    </source>
</evidence>
<reference evidence="10 11" key="1">
    <citation type="submission" date="2024-10" db="EMBL/GenBank/DDBJ databases">
        <authorList>
            <person name="Riesco R."/>
        </authorList>
    </citation>
    <scope>NUCLEOTIDE SEQUENCE [LARGE SCALE GENOMIC DNA]</scope>
    <source>
        <strain evidence="10 11">NCIMB 15449</strain>
    </source>
</reference>
<dbReference type="HAMAP" id="MF_00024">
    <property type="entry name" value="CobD_CbiB"/>
    <property type="match status" value="1"/>
</dbReference>
<dbReference type="PANTHER" id="PTHR34308:SF1">
    <property type="entry name" value="COBALAMIN BIOSYNTHESIS PROTEIN CBIB"/>
    <property type="match status" value="1"/>
</dbReference>
<keyword evidence="8 9" id="KW-0472">Membrane</keyword>
<dbReference type="EMBL" id="JBIMSO010000038">
    <property type="protein sequence ID" value="MFH5208318.1"/>
    <property type="molecule type" value="Genomic_DNA"/>
</dbReference>
<sequence>MNKGTAAAIGLALGYGADRRFGDPRRFHPVAGFGTAATALERRVYRDDKAAGIGYTVALVGSAVAVGIVLRRGGIAAVAVSTWSVLGGTSLVRVGNAMADALEADDLGRARELLPSLCGRDPEVLDSAGLARAALESIAENTSDATFAPLFWGAVAGAPGLLGYRAVNTLDAMVGYRNERYRQFGWASARLDDVANWIPARLTGVLTILSAPVVAGSPSAAAKAWRADAGAHPSPNAGVVEAATAGALGVTLGGPTRYRHGLELRPMLGSGPAPTAADLRRAVRLSAIVQFGSIAVAFAMCAVRARRR</sequence>
<gene>
    <name evidence="9" type="primary">cobD</name>
    <name evidence="10" type="ORF">ACHIPZ_08890</name>
</gene>
<comment type="pathway">
    <text evidence="2 9">Cofactor biosynthesis; adenosylcobalamin biosynthesis.</text>
</comment>
<evidence type="ECO:0000256" key="7">
    <source>
        <dbReference type="ARBA" id="ARBA00022989"/>
    </source>
</evidence>
<keyword evidence="6 9" id="KW-0812">Transmembrane</keyword>
<keyword evidence="7 9" id="KW-1133">Transmembrane helix</keyword>
<evidence type="ECO:0000256" key="1">
    <source>
        <dbReference type="ARBA" id="ARBA00004651"/>
    </source>
</evidence>